<feature type="transmembrane region" description="Helical" evidence="24">
    <location>
        <begin position="87"/>
        <end position="106"/>
    </location>
</feature>
<evidence type="ECO:0000256" key="13">
    <source>
        <dbReference type="ARBA" id="ARBA00022989"/>
    </source>
</evidence>
<comment type="pathway">
    <text evidence="4">Lipid metabolism.</text>
</comment>
<evidence type="ECO:0000256" key="17">
    <source>
        <dbReference type="ARBA" id="ARBA00023264"/>
    </source>
</evidence>
<protein>
    <recommendedName>
        <fullName evidence="7">Phosphatidate cytidylyltransferase</fullName>
        <ecNumber evidence="6">2.7.7.41</ecNumber>
    </recommendedName>
    <alternativeName>
        <fullName evidence="20">CDP-DAG synthase</fullName>
    </alternativeName>
    <alternativeName>
        <fullName evidence="22">CDP-DG synthase</fullName>
    </alternativeName>
    <alternativeName>
        <fullName evidence="18">CDP-diacylglycerol synthase</fullName>
    </alternativeName>
    <alternativeName>
        <fullName evidence="21">CDP-diglyceride pyrophosphorylase</fullName>
    </alternativeName>
    <alternativeName>
        <fullName evidence="23">CDP-diglyceride synthase</fullName>
    </alternativeName>
    <alternativeName>
        <fullName evidence="19">CTP:phosphatidate cytidylyltransferase</fullName>
    </alternativeName>
</protein>
<dbReference type="PANTHER" id="PTHR46382">
    <property type="entry name" value="PHOSPHATIDATE CYTIDYLYLTRANSFERASE"/>
    <property type="match status" value="1"/>
</dbReference>
<comment type="similarity">
    <text evidence="5">Belongs to the CDS family.</text>
</comment>
<feature type="transmembrane region" description="Helical" evidence="24">
    <location>
        <begin position="210"/>
        <end position="229"/>
    </location>
</feature>
<feature type="transmembrane region" description="Helical" evidence="24">
    <location>
        <begin position="187"/>
        <end position="203"/>
    </location>
</feature>
<feature type="transmembrane region" description="Helical" evidence="24">
    <location>
        <begin position="262"/>
        <end position="284"/>
    </location>
</feature>
<evidence type="ECO:0000256" key="16">
    <source>
        <dbReference type="ARBA" id="ARBA00023209"/>
    </source>
</evidence>
<reference evidence="25 26" key="1">
    <citation type="journal article" date="2012" name="J. Bacteriol.">
        <title>Complete Genome Sequence of Leptospirillum ferrooxidans Strain C2-3, Isolated from a Fresh Volcanic Ash Deposit on the Island of Miyake, Japan.</title>
        <authorList>
            <person name="Fujimura R."/>
            <person name="Sato Y."/>
            <person name="Nishizawa T."/>
            <person name="Oshima K."/>
            <person name="Kim S.-W."/>
            <person name="Hattori M."/>
            <person name="Kamijo T."/>
            <person name="Ohta H."/>
        </authorList>
    </citation>
    <scope>NUCLEOTIDE SEQUENCE [LARGE SCALE GENOMIC DNA]</scope>
    <source>
        <strain evidence="25 26">C2-3</strain>
    </source>
</reference>
<keyword evidence="15 24" id="KW-0472">Membrane</keyword>
<evidence type="ECO:0000256" key="7">
    <source>
        <dbReference type="ARBA" id="ARBA00019373"/>
    </source>
</evidence>
<dbReference type="EMBL" id="AP012342">
    <property type="protein sequence ID" value="BAM07623.1"/>
    <property type="molecule type" value="Genomic_DNA"/>
</dbReference>
<evidence type="ECO:0000256" key="3">
    <source>
        <dbReference type="ARBA" id="ARBA00005119"/>
    </source>
</evidence>
<keyword evidence="16" id="KW-0594">Phospholipid biosynthesis</keyword>
<dbReference type="Proteomes" id="UP000007382">
    <property type="component" value="Chromosome"/>
</dbReference>
<evidence type="ECO:0000256" key="20">
    <source>
        <dbReference type="ARBA" id="ARBA00032253"/>
    </source>
</evidence>
<dbReference type="GO" id="GO:0016024">
    <property type="term" value="P:CDP-diacylglycerol biosynthetic process"/>
    <property type="evidence" value="ECO:0007669"/>
    <property type="project" value="TreeGrafter"/>
</dbReference>
<dbReference type="AlphaFoldDB" id="I0IQS4"/>
<evidence type="ECO:0000313" key="26">
    <source>
        <dbReference type="Proteomes" id="UP000007382"/>
    </source>
</evidence>
<keyword evidence="9" id="KW-0444">Lipid biosynthesis</keyword>
<feature type="transmembrane region" description="Helical" evidence="24">
    <location>
        <begin position="30"/>
        <end position="51"/>
    </location>
</feature>
<proteinExistence type="inferred from homology"/>
<keyword evidence="10 25" id="KW-0808">Transferase</keyword>
<dbReference type="eggNOG" id="COG4589">
    <property type="taxonomic scope" value="Bacteria"/>
</dbReference>
<comment type="subcellular location">
    <subcellularLocation>
        <location evidence="2">Cell membrane</location>
        <topology evidence="2">Multi-pass membrane protein</topology>
    </subcellularLocation>
</comment>
<feature type="transmembrane region" description="Helical" evidence="24">
    <location>
        <begin position="118"/>
        <end position="139"/>
    </location>
</feature>
<dbReference type="GO" id="GO:0005886">
    <property type="term" value="C:plasma membrane"/>
    <property type="evidence" value="ECO:0007669"/>
    <property type="project" value="UniProtKB-SubCell"/>
</dbReference>
<keyword evidence="8" id="KW-1003">Cell membrane</keyword>
<dbReference type="EC" id="2.7.7.41" evidence="6"/>
<comment type="catalytic activity">
    <reaction evidence="1">
        <text>a 1,2-diacyl-sn-glycero-3-phosphate + CTP + H(+) = a CDP-1,2-diacyl-sn-glycerol + diphosphate</text>
        <dbReference type="Rhea" id="RHEA:16229"/>
        <dbReference type="ChEBI" id="CHEBI:15378"/>
        <dbReference type="ChEBI" id="CHEBI:33019"/>
        <dbReference type="ChEBI" id="CHEBI:37563"/>
        <dbReference type="ChEBI" id="CHEBI:58332"/>
        <dbReference type="ChEBI" id="CHEBI:58608"/>
        <dbReference type="EC" id="2.7.7.41"/>
    </reaction>
</comment>
<accession>I0IQS4</accession>
<evidence type="ECO:0000256" key="5">
    <source>
        <dbReference type="ARBA" id="ARBA00010185"/>
    </source>
</evidence>
<evidence type="ECO:0000256" key="21">
    <source>
        <dbReference type="ARBA" id="ARBA00032396"/>
    </source>
</evidence>
<dbReference type="PANTHER" id="PTHR46382:SF1">
    <property type="entry name" value="PHOSPHATIDATE CYTIDYLYLTRANSFERASE"/>
    <property type="match status" value="1"/>
</dbReference>
<evidence type="ECO:0000256" key="9">
    <source>
        <dbReference type="ARBA" id="ARBA00022516"/>
    </source>
</evidence>
<dbReference type="HOGENOM" id="CLU_037294_3_1_0"/>
<evidence type="ECO:0000256" key="14">
    <source>
        <dbReference type="ARBA" id="ARBA00023098"/>
    </source>
</evidence>
<keyword evidence="26" id="KW-1185">Reference proteome</keyword>
<evidence type="ECO:0000256" key="2">
    <source>
        <dbReference type="ARBA" id="ARBA00004651"/>
    </source>
</evidence>
<evidence type="ECO:0000256" key="11">
    <source>
        <dbReference type="ARBA" id="ARBA00022692"/>
    </source>
</evidence>
<evidence type="ECO:0000256" key="6">
    <source>
        <dbReference type="ARBA" id="ARBA00012487"/>
    </source>
</evidence>
<dbReference type="KEGG" id="lfc:LFE_1946"/>
<dbReference type="OrthoDB" id="9799199at2"/>
<name>I0IQS4_LEPFC</name>
<keyword evidence="14" id="KW-0443">Lipid metabolism</keyword>
<feature type="transmembrane region" description="Helical" evidence="24">
    <location>
        <begin position="57"/>
        <end position="75"/>
    </location>
</feature>
<dbReference type="Pfam" id="PF01148">
    <property type="entry name" value="CTP_transf_1"/>
    <property type="match status" value="1"/>
</dbReference>
<reference evidence="26" key="2">
    <citation type="submission" date="2012-03" db="EMBL/GenBank/DDBJ databases">
        <title>The complete genome sequence of the pioneer microbe on fresh volcanic deposit, Leptospirillum ferrooxidans strain C2-3.</title>
        <authorList>
            <person name="Fujimura R."/>
            <person name="Sato Y."/>
            <person name="Nishizawa T."/>
            <person name="Nanba K."/>
            <person name="Oshima K."/>
            <person name="Hattori M."/>
            <person name="Kamijo T."/>
            <person name="Ohta H."/>
        </authorList>
    </citation>
    <scope>NUCLEOTIDE SEQUENCE [LARGE SCALE GENOMIC DNA]</scope>
    <source>
        <strain evidence="26">C2-3</strain>
    </source>
</reference>
<sequence length="285" mass="30672">MKNLFQRVAVGLVLVPLLVLLLLKGSSWALLVLILLVMFLAFSEYLSMMLPRGVSPVLPWVARICGIFLILDFYLSSQGAASEISPGDLLALLFLAILMVSISGRSRREGDLLPDVPAMLPILAGLVYIPYLLGYVLLLRALPEGGKLVLFVLGFTWAVDIFAYAVGKTMGKVKLSPALSPSKTKEGAVGGLAGGVIWTLLFHRMLIPGVALGDLLAISLLMGGVGQLGDLCESAFKRYAGVKDSGGLIPGHGGFLDKIDSLLFNAPVFYLFLVYWEGFSLKIWT</sequence>
<dbReference type="PATRIC" id="fig|1162668.3.peg.2310"/>
<evidence type="ECO:0000256" key="15">
    <source>
        <dbReference type="ARBA" id="ARBA00023136"/>
    </source>
</evidence>
<evidence type="ECO:0000256" key="10">
    <source>
        <dbReference type="ARBA" id="ARBA00022679"/>
    </source>
</evidence>
<evidence type="ECO:0000256" key="19">
    <source>
        <dbReference type="ARBA" id="ARBA00031825"/>
    </source>
</evidence>
<evidence type="ECO:0000256" key="12">
    <source>
        <dbReference type="ARBA" id="ARBA00022695"/>
    </source>
</evidence>
<evidence type="ECO:0000256" key="24">
    <source>
        <dbReference type="SAM" id="Phobius"/>
    </source>
</evidence>
<keyword evidence="17" id="KW-1208">Phospholipid metabolism</keyword>
<keyword evidence="11 24" id="KW-0812">Transmembrane</keyword>
<dbReference type="GO" id="GO:0004605">
    <property type="term" value="F:phosphatidate cytidylyltransferase activity"/>
    <property type="evidence" value="ECO:0007669"/>
    <property type="project" value="UniProtKB-EC"/>
</dbReference>
<evidence type="ECO:0000256" key="8">
    <source>
        <dbReference type="ARBA" id="ARBA00022475"/>
    </source>
</evidence>
<evidence type="ECO:0000256" key="23">
    <source>
        <dbReference type="ARBA" id="ARBA00033406"/>
    </source>
</evidence>
<evidence type="ECO:0000313" key="25">
    <source>
        <dbReference type="EMBL" id="BAM07623.1"/>
    </source>
</evidence>
<dbReference type="STRING" id="1162668.LFE_1946"/>
<evidence type="ECO:0000256" key="1">
    <source>
        <dbReference type="ARBA" id="ARBA00001698"/>
    </source>
</evidence>
<comment type="pathway">
    <text evidence="3">Phospholipid metabolism; CDP-diacylglycerol biosynthesis; CDP-diacylglycerol from sn-glycerol 3-phosphate: step 3/3.</text>
</comment>
<evidence type="ECO:0000256" key="4">
    <source>
        <dbReference type="ARBA" id="ARBA00005189"/>
    </source>
</evidence>
<organism evidence="25 26">
    <name type="scientific">Leptospirillum ferrooxidans (strain C2-3)</name>
    <dbReference type="NCBI Taxonomy" id="1162668"/>
    <lineage>
        <taxon>Bacteria</taxon>
        <taxon>Pseudomonadati</taxon>
        <taxon>Nitrospirota</taxon>
        <taxon>Nitrospiria</taxon>
        <taxon>Nitrospirales</taxon>
        <taxon>Nitrospiraceae</taxon>
        <taxon>Leptospirillum</taxon>
    </lineage>
</organism>
<evidence type="ECO:0000256" key="18">
    <source>
        <dbReference type="ARBA" id="ARBA00029893"/>
    </source>
</evidence>
<keyword evidence="13 24" id="KW-1133">Transmembrane helix</keyword>
<dbReference type="RefSeq" id="WP_014450107.1">
    <property type="nucleotide sequence ID" value="NC_017094.1"/>
</dbReference>
<feature type="transmembrane region" description="Helical" evidence="24">
    <location>
        <begin position="6"/>
        <end position="23"/>
    </location>
</feature>
<gene>
    <name evidence="25" type="ordered locus">LFE_1946</name>
</gene>
<evidence type="ECO:0000256" key="22">
    <source>
        <dbReference type="ARBA" id="ARBA00032743"/>
    </source>
</evidence>
<keyword evidence="12 25" id="KW-0548">Nucleotidyltransferase</keyword>
<feature type="transmembrane region" description="Helical" evidence="24">
    <location>
        <begin position="148"/>
        <end position="167"/>
    </location>
</feature>